<name>A0A6G4XVL9_9ACTN</name>
<dbReference type="EMBL" id="JAAKZW010000336">
    <property type="protein sequence ID" value="NGO81488.1"/>
    <property type="molecule type" value="Genomic_DNA"/>
</dbReference>
<organism evidence="1 2">
    <name type="scientific">Streptomyces mesophilus</name>
    <dbReference type="NCBI Taxonomy" id="1775132"/>
    <lineage>
        <taxon>Bacteria</taxon>
        <taxon>Bacillati</taxon>
        <taxon>Actinomycetota</taxon>
        <taxon>Actinomycetes</taxon>
        <taxon>Kitasatosporales</taxon>
        <taxon>Streptomycetaceae</taxon>
        <taxon>Streptomyces</taxon>
    </lineage>
</organism>
<accession>A0A6G4XVL9</accession>
<evidence type="ECO:0000313" key="1">
    <source>
        <dbReference type="EMBL" id="NGO81488.1"/>
    </source>
</evidence>
<evidence type="ECO:0000313" key="2">
    <source>
        <dbReference type="Proteomes" id="UP000481109"/>
    </source>
</evidence>
<comment type="caution">
    <text evidence="1">The sequence shown here is derived from an EMBL/GenBank/DDBJ whole genome shotgun (WGS) entry which is preliminary data.</text>
</comment>
<proteinExistence type="predicted"/>
<protein>
    <submittedName>
        <fullName evidence="1">Uncharacterized protein</fullName>
    </submittedName>
</protein>
<reference evidence="1 2" key="1">
    <citation type="submission" date="2020-02" db="EMBL/GenBank/DDBJ databases">
        <title>Whole-genome analyses of novel actinobacteria.</title>
        <authorList>
            <person name="Sahin N."/>
            <person name="Tokatli A."/>
        </authorList>
    </citation>
    <scope>NUCLEOTIDE SEQUENCE [LARGE SCALE GENOMIC DNA]</scope>
    <source>
        <strain evidence="1 2">YC504</strain>
    </source>
</reference>
<dbReference type="AlphaFoldDB" id="A0A6G4XVL9"/>
<sequence>MPYALTTAEPVQYVTVTDKKGTVQGYLWFNDVDRAAGWVLRTARGDEAMSRGAFWLEKLDDAAARELAPTAALAELFKADTAYDNRLVEVSLTSAASLREVQELAACPDAEDRLLLGQLKQDAAAWRELAEAAAALTPADRKVEWAGAGEQPGGVIRIGYPNYSKPLLRLTYAVSGVGAVTPAHYWIDHRMPEVPAGGQLPPADAVRAATAVMRGERFCDGTIAKAAGDGLLDAVVASLLAWYASTSK</sequence>
<dbReference type="RefSeq" id="WP_165336881.1">
    <property type="nucleotide sequence ID" value="NZ_JAAKZW010000336.1"/>
</dbReference>
<gene>
    <name evidence="1" type="ORF">G6045_38395</name>
</gene>
<dbReference type="Proteomes" id="UP000481109">
    <property type="component" value="Unassembled WGS sequence"/>
</dbReference>
<dbReference type="Pfam" id="PF20118">
    <property type="entry name" value="DUF6508"/>
    <property type="match status" value="1"/>
</dbReference>
<dbReference type="InterPro" id="IPR045425">
    <property type="entry name" value="DUF6508"/>
</dbReference>
<keyword evidence="2" id="KW-1185">Reference proteome</keyword>